<comment type="similarity">
    <text evidence="5">Belongs to the ABC-2 integral membrane protein family.</text>
</comment>
<feature type="transmembrane region" description="Helical" evidence="5">
    <location>
        <begin position="62"/>
        <end position="86"/>
    </location>
</feature>
<sequence>MTTAVPSSVGMGVARAAGEIRAFARNVPALVFNVALPIVLMLMFGTLFSGTVGDTGVPMHDVVVSGVVASAIMSAAFGGMAFGISMDFSDGTFTRLSATPFTLSSYFVAKIVFVLALAVAQVAAVLVVTVLVFGFVLPGDPARWLTFGWVFALGIVATALLGVLVGSLASDGRSAGGVIQFPFIVLQFISGVYFVFTGLPNWLQYVGAVFPLKWMAQGMRSALLPDALAVAEPAGSWERGTVAIVLSCWAVGGFVLGSAVLRAKIRRAFS</sequence>
<comment type="caution">
    <text evidence="7">The sequence shown here is derived from an EMBL/GenBank/DDBJ whole genome shotgun (WGS) entry which is preliminary data.</text>
</comment>
<keyword evidence="4 5" id="KW-0472">Membrane</keyword>
<dbReference type="GO" id="GO:0005886">
    <property type="term" value="C:plasma membrane"/>
    <property type="evidence" value="ECO:0007669"/>
    <property type="project" value="UniProtKB-SubCell"/>
</dbReference>
<evidence type="ECO:0000256" key="3">
    <source>
        <dbReference type="ARBA" id="ARBA00022989"/>
    </source>
</evidence>
<keyword evidence="5" id="KW-1003">Cell membrane</keyword>
<dbReference type="RefSeq" id="WP_189058988.1">
    <property type="nucleotide sequence ID" value="NZ_BMMK01000016.1"/>
</dbReference>
<feature type="transmembrane region" description="Helical" evidence="5">
    <location>
        <begin position="30"/>
        <end position="50"/>
    </location>
</feature>
<evidence type="ECO:0000259" key="6">
    <source>
        <dbReference type="PROSITE" id="PS51012"/>
    </source>
</evidence>
<evidence type="ECO:0000313" key="7">
    <source>
        <dbReference type="EMBL" id="GGM61017.1"/>
    </source>
</evidence>
<dbReference type="Pfam" id="PF01061">
    <property type="entry name" value="ABC2_membrane"/>
    <property type="match status" value="1"/>
</dbReference>
<feature type="transmembrane region" description="Helical" evidence="5">
    <location>
        <begin position="242"/>
        <end position="261"/>
    </location>
</feature>
<accession>A0A8J3FXC4</accession>
<comment type="subcellular location">
    <subcellularLocation>
        <location evidence="5">Cell membrane</location>
        <topology evidence="5">Multi-pass membrane protein</topology>
    </subcellularLocation>
    <subcellularLocation>
        <location evidence="1">Membrane</location>
        <topology evidence="1">Multi-pass membrane protein</topology>
    </subcellularLocation>
</comment>
<dbReference type="PROSITE" id="PS51012">
    <property type="entry name" value="ABC_TM2"/>
    <property type="match status" value="1"/>
</dbReference>
<dbReference type="InterPro" id="IPR047817">
    <property type="entry name" value="ABC2_TM_bact-type"/>
</dbReference>
<dbReference type="Proteomes" id="UP000637578">
    <property type="component" value="Unassembled WGS sequence"/>
</dbReference>
<dbReference type="InterPro" id="IPR013525">
    <property type="entry name" value="ABC2_TM"/>
</dbReference>
<dbReference type="GO" id="GO:0140359">
    <property type="term" value="F:ABC-type transporter activity"/>
    <property type="evidence" value="ECO:0007669"/>
    <property type="project" value="InterPro"/>
</dbReference>
<organism evidence="7 8">
    <name type="scientific">Longimycelium tulufanense</name>
    <dbReference type="NCBI Taxonomy" id="907463"/>
    <lineage>
        <taxon>Bacteria</taxon>
        <taxon>Bacillati</taxon>
        <taxon>Actinomycetota</taxon>
        <taxon>Actinomycetes</taxon>
        <taxon>Pseudonocardiales</taxon>
        <taxon>Pseudonocardiaceae</taxon>
        <taxon>Longimycelium</taxon>
    </lineage>
</organism>
<dbReference type="AlphaFoldDB" id="A0A8J3FXC4"/>
<dbReference type="PANTHER" id="PTHR43229:SF6">
    <property type="entry name" value="ABC-TYPE MULTIDRUG TRANSPORT SYSTEM, PERMEASE COMPONENT"/>
    <property type="match status" value="1"/>
</dbReference>
<dbReference type="InterPro" id="IPR051784">
    <property type="entry name" value="Nod_factor_ABC_transporter"/>
</dbReference>
<keyword evidence="8" id="KW-1185">Reference proteome</keyword>
<gene>
    <name evidence="7" type="ORF">GCM10012275_35080</name>
</gene>
<dbReference type="EMBL" id="BMMK01000016">
    <property type="protein sequence ID" value="GGM61017.1"/>
    <property type="molecule type" value="Genomic_DNA"/>
</dbReference>
<feature type="transmembrane region" description="Helical" evidence="5">
    <location>
        <begin position="107"/>
        <end position="137"/>
    </location>
</feature>
<dbReference type="PANTHER" id="PTHR43229">
    <property type="entry name" value="NODULATION PROTEIN J"/>
    <property type="match status" value="1"/>
</dbReference>
<evidence type="ECO:0000256" key="5">
    <source>
        <dbReference type="RuleBase" id="RU361157"/>
    </source>
</evidence>
<reference evidence="7" key="2">
    <citation type="submission" date="2020-09" db="EMBL/GenBank/DDBJ databases">
        <authorList>
            <person name="Sun Q."/>
            <person name="Zhou Y."/>
        </authorList>
    </citation>
    <scope>NUCLEOTIDE SEQUENCE</scope>
    <source>
        <strain evidence="7">CGMCC 4.5737</strain>
    </source>
</reference>
<name>A0A8J3FXC4_9PSEU</name>
<feature type="transmembrane region" description="Helical" evidence="5">
    <location>
        <begin position="149"/>
        <end position="169"/>
    </location>
</feature>
<protein>
    <recommendedName>
        <fullName evidence="5">Transport permease protein</fullName>
    </recommendedName>
</protein>
<proteinExistence type="inferred from homology"/>
<keyword evidence="2 5" id="KW-0812">Transmembrane</keyword>
<reference evidence="7" key="1">
    <citation type="journal article" date="2014" name="Int. J. Syst. Evol. Microbiol.">
        <title>Complete genome sequence of Corynebacterium casei LMG S-19264T (=DSM 44701T), isolated from a smear-ripened cheese.</title>
        <authorList>
            <consortium name="US DOE Joint Genome Institute (JGI-PGF)"/>
            <person name="Walter F."/>
            <person name="Albersmeier A."/>
            <person name="Kalinowski J."/>
            <person name="Ruckert C."/>
        </authorList>
    </citation>
    <scope>NUCLEOTIDE SEQUENCE</scope>
    <source>
        <strain evidence="7">CGMCC 4.5737</strain>
    </source>
</reference>
<keyword evidence="5" id="KW-0813">Transport</keyword>
<evidence type="ECO:0000256" key="4">
    <source>
        <dbReference type="ARBA" id="ARBA00023136"/>
    </source>
</evidence>
<evidence type="ECO:0000256" key="2">
    <source>
        <dbReference type="ARBA" id="ARBA00022692"/>
    </source>
</evidence>
<feature type="transmembrane region" description="Helical" evidence="5">
    <location>
        <begin position="181"/>
        <end position="203"/>
    </location>
</feature>
<evidence type="ECO:0000313" key="8">
    <source>
        <dbReference type="Proteomes" id="UP000637578"/>
    </source>
</evidence>
<keyword evidence="3 5" id="KW-1133">Transmembrane helix</keyword>
<feature type="domain" description="ABC transmembrane type-2" evidence="6">
    <location>
        <begin position="28"/>
        <end position="264"/>
    </location>
</feature>
<evidence type="ECO:0000256" key="1">
    <source>
        <dbReference type="ARBA" id="ARBA00004141"/>
    </source>
</evidence>